<protein>
    <submittedName>
        <fullName evidence="2">Uncharacterized protein</fullName>
    </submittedName>
</protein>
<dbReference type="AlphaFoldDB" id="A0AAV8XNA2"/>
<keyword evidence="3" id="KW-1185">Reference proteome</keyword>
<gene>
    <name evidence="2" type="ORF">NQ318_015759</name>
</gene>
<feature type="compositionally biased region" description="Pro residues" evidence="1">
    <location>
        <begin position="59"/>
        <end position="71"/>
    </location>
</feature>
<reference evidence="2" key="1">
    <citation type="journal article" date="2023" name="Insect Mol. Biol.">
        <title>Genome sequencing provides insights into the evolution of gene families encoding plant cell wall-degrading enzymes in longhorned beetles.</title>
        <authorList>
            <person name="Shin N.R."/>
            <person name="Okamura Y."/>
            <person name="Kirsch R."/>
            <person name="Pauchet Y."/>
        </authorList>
    </citation>
    <scope>NUCLEOTIDE SEQUENCE</scope>
    <source>
        <strain evidence="2">AMC_N1</strain>
    </source>
</reference>
<evidence type="ECO:0000313" key="3">
    <source>
        <dbReference type="Proteomes" id="UP001162162"/>
    </source>
</evidence>
<evidence type="ECO:0000256" key="1">
    <source>
        <dbReference type="SAM" id="MobiDB-lite"/>
    </source>
</evidence>
<sequence>MESWTRVDKGKLGININFLENMEDEIRLSEERHELQQRLDSMCQLLEKLQHTQHTRLSAPPPPHLNQCPPPPRRRRRSQRPSPTT</sequence>
<proteinExistence type="predicted"/>
<feature type="region of interest" description="Disordered" evidence="1">
    <location>
        <begin position="50"/>
        <end position="85"/>
    </location>
</feature>
<organism evidence="2 3">
    <name type="scientific">Aromia moschata</name>
    <dbReference type="NCBI Taxonomy" id="1265417"/>
    <lineage>
        <taxon>Eukaryota</taxon>
        <taxon>Metazoa</taxon>
        <taxon>Ecdysozoa</taxon>
        <taxon>Arthropoda</taxon>
        <taxon>Hexapoda</taxon>
        <taxon>Insecta</taxon>
        <taxon>Pterygota</taxon>
        <taxon>Neoptera</taxon>
        <taxon>Endopterygota</taxon>
        <taxon>Coleoptera</taxon>
        <taxon>Polyphaga</taxon>
        <taxon>Cucujiformia</taxon>
        <taxon>Chrysomeloidea</taxon>
        <taxon>Cerambycidae</taxon>
        <taxon>Cerambycinae</taxon>
        <taxon>Callichromatini</taxon>
        <taxon>Aromia</taxon>
    </lineage>
</organism>
<name>A0AAV8XNA2_9CUCU</name>
<comment type="caution">
    <text evidence="2">The sequence shown here is derived from an EMBL/GenBank/DDBJ whole genome shotgun (WGS) entry which is preliminary data.</text>
</comment>
<dbReference type="Proteomes" id="UP001162162">
    <property type="component" value="Unassembled WGS sequence"/>
</dbReference>
<dbReference type="EMBL" id="JAPWTK010000435">
    <property type="protein sequence ID" value="KAJ8940366.1"/>
    <property type="molecule type" value="Genomic_DNA"/>
</dbReference>
<accession>A0AAV8XNA2</accession>
<evidence type="ECO:0000313" key="2">
    <source>
        <dbReference type="EMBL" id="KAJ8940366.1"/>
    </source>
</evidence>